<comment type="caution">
    <text evidence="2">The sequence shown here is derived from an EMBL/GenBank/DDBJ whole genome shotgun (WGS) entry which is preliminary data.</text>
</comment>
<dbReference type="EMBL" id="SNXY01000008">
    <property type="protein sequence ID" value="TDP84285.1"/>
    <property type="molecule type" value="Genomic_DNA"/>
</dbReference>
<evidence type="ECO:0000313" key="3">
    <source>
        <dbReference type="Proteomes" id="UP000294547"/>
    </source>
</evidence>
<name>A0A4R6RDY8_9HYPH</name>
<accession>A0A4R6RDY8</accession>
<feature type="compositionally biased region" description="Gly residues" evidence="1">
    <location>
        <begin position="430"/>
        <end position="474"/>
    </location>
</feature>
<proteinExistence type="predicted"/>
<dbReference type="AlphaFoldDB" id="A0A4R6RDY8"/>
<gene>
    <name evidence="2" type="ORF">EDD54_2891</name>
</gene>
<sequence>MISASEALSSLERAVAGVRRDEDRLTAMLSSATAEAERLRAAQAEGYKALARLRLDEIAGAPALAALDAAERRALAALERRRGDLDAAARKRKAAADLLDERASTRADRARDRDRALAAVEDLVDDVRGRIAGDAGWRAADAAVTAAEATAAEAEAKARQAEADREEKRRPYEADPLFVYLWDRGYGTAAYRGGWLARWGDGKVARLVGYAEARPNYFMLNEIPLRLAEHAARCRAAVADVTAARAALERAALEAAGVVPLEREAERTDALLAEADAAVEAARADVAGLDEAARAAVDGDDPAIRTAVDELAAAIARDDLQTLWKKAMATPDPADERIVEQLRGIERDLVRVSAEIEETRKAALDLARRRGELERSRENFRSRGYDDPWGRVVNEGLIAGIVEGIVRGALSSRDFDDFFDGNWSRREPKGGGFGGGGRMPRGPWGGGSGGSSGGGGFRSGGGSGGGGFRTGGGF</sequence>
<dbReference type="OrthoDB" id="274366at2"/>
<evidence type="ECO:0000256" key="1">
    <source>
        <dbReference type="SAM" id="MobiDB-lite"/>
    </source>
</evidence>
<dbReference type="Proteomes" id="UP000294547">
    <property type="component" value="Unassembled WGS sequence"/>
</dbReference>
<keyword evidence="3" id="KW-1185">Reference proteome</keyword>
<dbReference type="RefSeq" id="WP_126540299.1">
    <property type="nucleotide sequence ID" value="NZ_BSPM01000002.1"/>
</dbReference>
<evidence type="ECO:0000313" key="2">
    <source>
        <dbReference type="EMBL" id="TDP84285.1"/>
    </source>
</evidence>
<feature type="region of interest" description="Disordered" evidence="1">
    <location>
        <begin position="424"/>
        <end position="474"/>
    </location>
</feature>
<organism evidence="2 3">
    <name type="scientific">Oharaeibacter diazotrophicus</name>
    <dbReference type="NCBI Taxonomy" id="1920512"/>
    <lineage>
        <taxon>Bacteria</taxon>
        <taxon>Pseudomonadati</taxon>
        <taxon>Pseudomonadota</taxon>
        <taxon>Alphaproteobacteria</taxon>
        <taxon>Hyphomicrobiales</taxon>
        <taxon>Pleomorphomonadaceae</taxon>
        <taxon>Oharaeibacter</taxon>
    </lineage>
</organism>
<reference evidence="2 3" key="1">
    <citation type="submission" date="2019-03" db="EMBL/GenBank/DDBJ databases">
        <title>Genomic Encyclopedia of Type Strains, Phase IV (KMG-IV): sequencing the most valuable type-strain genomes for metagenomic binning, comparative biology and taxonomic classification.</title>
        <authorList>
            <person name="Goeker M."/>
        </authorList>
    </citation>
    <scope>NUCLEOTIDE SEQUENCE [LARGE SCALE GENOMIC DNA]</scope>
    <source>
        <strain evidence="2 3">DSM 102969</strain>
    </source>
</reference>
<protein>
    <submittedName>
        <fullName evidence="2">Uncharacterized protein</fullName>
    </submittedName>
</protein>